<protein>
    <recommendedName>
        <fullName evidence="14">HIT domain-containing protein</fullName>
    </recommendedName>
</protein>
<dbReference type="GO" id="GO:0006874">
    <property type="term" value="P:intracellular calcium ion homeostasis"/>
    <property type="evidence" value="ECO:0007669"/>
    <property type="project" value="TreeGrafter"/>
</dbReference>
<dbReference type="GO" id="GO:0015369">
    <property type="term" value="F:calcium:proton antiporter activity"/>
    <property type="evidence" value="ECO:0007669"/>
    <property type="project" value="TreeGrafter"/>
</dbReference>
<feature type="transmembrane region" description="Helical" evidence="13">
    <location>
        <begin position="879"/>
        <end position="899"/>
    </location>
</feature>
<dbReference type="InterPro" id="IPR044880">
    <property type="entry name" value="NCX_ion-bd_dom_sf"/>
</dbReference>
<feature type="transmembrane region" description="Helical" evidence="13">
    <location>
        <begin position="1194"/>
        <end position="1215"/>
    </location>
</feature>
<feature type="transmembrane region" description="Helical" evidence="13">
    <location>
        <begin position="815"/>
        <end position="835"/>
    </location>
</feature>
<dbReference type="EMBL" id="SEKV01000008">
    <property type="protein sequence ID" value="TFY69534.1"/>
    <property type="molecule type" value="Genomic_DNA"/>
</dbReference>
<feature type="transmembrane region" description="Helical" evidence="13">
    <location>
        <begin position="781"/>
        <end position="803"/>
    </location>
</feature>
<feature type="transmembrane region" description="Helical" evidence="13">
    <location>
        <begin position="847"/>
        <end position="867"/>
    </location>
</feature>
<dbReference type="InterPro" id="IPR004837">
    <property type="entry name" value="NaCa_Exmemb"/>
</dbReference>
<dbReference type="Pfam" id="PF01230">
    <property type="entry name" value="HIT"/>
    <property type="match status" value="1"/>
</dbReference>
<dbReference type="InterPro" id="IPR011146">
    <property type="entry name" value="HIT-like"/>
</dbReference>
<dbReference type="PRINTS" id="PR00332">
    <property type="entry name" value="HISTRIAD"/>
</dbReference>
<evidence type="ECO:0000256" key="12">
    <source>
        <dbReference type="SAM" id="MobiDB-lite"/>
    </source>
</evidence>
<feature type="transmembrane region" description="Helical" evidence="13">
    <location>
        <begin position="434"/>
        <end position="458"/>
    </location>
</feature>
<feature type="transmembrane region" description="Helical" evidence="13">
    <location>
        <begin position="1259"/>
        <end position="1276"/>
    </location>
</feature>
<dbReference type="PROSITE" id="PS51084">
    <property type="entry name" value="HIT_2"/>
    <property type="match status" value="1"/>
</dbReference>
<keyword evidence="3" id="KW-0813">Transport</keyword>
<dbReference type="InterPro" id="IPR005185">
    <property type="entry name" value="YccF"/>
</dbReference>
<feature type="short sequence motif" description="Histidine triad motif" evidence="10 11">
    <location>
        <begin position="115"/>
        <end position="119"/>
    </location>
</feature>
<feature type="transmembrane region" description="Helical" evidence="13">
    <location>
        <begin position="1161"/>
        <end position="1182"/>
    </location>
</feature>
<feature type="compositionally biased region" description="Polar residues" evidence="12">
    <location>
        <begin position="268"/>
        <end position="277"/>
    </location>
</feature>
<dbReference type="Proteomes" id="UP000298390">
    <property type="component" value="Unassembled WGS sequence"/>
</dbReference>
<feature type="region of interest" description="Disordered" evidence="12">
    <location>
        <begin position="508"/>
        <end position="557"/>
    </location>
</feature>
<dbReference type="STRING" id="34475.A0A4Y9Z4Z2"/>
<comment type="subcellular location">
    <subcellularLocation>
        <location evidence="1">Endomembrane system</location>
        <topology evidence="1">Multi-pass membrane protein</topology>
    </subcellularLocation>
</comment>
<feature type="transmembrane region" description="Helical" evidence="13">
    <location>
        <begin position="947"/>
        <end position="965"/>
    </location>
</feature>
<feature type="domain" description="HIT" evidence="14">
    <location>
        <begin position="25"/>
        <end position="130"/>
    </location>
</feature>
<dbReference type="Pfam" id="PF03733">
    <property type="entry name" value="YccF"/>
    <property type="match status" value="1"/>
</dbReference>
<evidence type="ECO:0000313" key="15">
    <source>
        <dbReference type="EMBL" id="TFY69534.1"/>
    </source>
</evidence>
<comment type="caution">
    <text evidence="15">The sequence shown here is derived from an EMBL/GenBank/DDBJ whole genome shotgun (WGS) entry which is preliminary data.</text>
</comment>
<evidence type="ECO:0000256" key="6">
    <source>
        <dbReference type="ARBA" id="ARBA00022989"/>
    </source>
</evidence>
<reference evidence="15 16" key="1">
    <citation type="submission" date="2019-01" db="EMBL/GenBank/DDBJ databases">
        <title>Genome sequencing of the rare red list fungi Fomitopsis rosea.</title>
        <authorList>
            <person name="Buettner E."/>
            <person name="Kellner H."/>
        </authorList>
    </citation>
    <scope>NUCLEOTIDE SEQUENCE [LARGE SCALE GENOMIC DNA]</scope>
    <source>
        <strain evidence="15 16">DSM 105464</strain>
    </source>
</reference>
<feature type="compositionally biased region" description="Polar residues" evidence="12">
    <location>
        <begin position="516"/>
        <end position="527"/>
    </location>
</feature>
<evidence type="ECO:0000256" key="1">
    <source>
        <dbReference type="ARBA" id="ARBA00004127"/>
    </source>
</evidence>
<feature type="transmembrane region" description="Helical" evidence="13">
    <location>
        <begin position="1126"/>
        <end position="1149"/>
    </location>
</feature>
<dbReference type="FunFam" id="1.20.1420.30:FF:000014">
    <property type="entry name" value="Cation/H+ exchanger protein 2"/>
    <property type="match status" value="1"/>
</dbReference>
<organism evidence="15 16">
    <name type="scientific">Rhodofomes roseus</name>
    <dbReference type="NCBI Taxonomy" id="34475"/>
    <lineage>
        <taxon>Eukaryota</taxon>
        <taxon>Fungi</taxon>
        <taxon>Dikarya</taxon>
        <taxon>Basidiomycota</taxon>
        <taxon>Agaricomycotina</taxon>
        <taxon>Agaricomycetes</taxon>
        <taxon>Polyporales</taxon>
        <taxon>Rhodofomes</taxon>
    </lineage>
</organism>
<evidence type="ECO:0000256" key="10">
    <source>
        <dbReference type="PIRSR" id="PIRSR601310-3"/>
    </source>
</evidence>
<feature type="region of interest" description="Disordered" evidence="12">
    <location>
        <begin position="264"/>
        <end position="374"/>
    </location>
</feature>
<evidence type="ECO:0000256" key="3">
    <source>
        <dbReference type="ARBA" id="ARBA00022448"/>
    </source>
</evidence>
<feature type="region of interest" description="Disordered" evidence="12">
    <location>
        <begin position="1005"/>
        <end position="1042"/>
    </location>
</feature>
<comment type="similarity">
    <text evidence="2">Belongs to the Ca(2+):cation antiporter (CaCA) (TC 2.A.19) family.</text>
</comment>
<evidence type="ECO:0000313" key="16">
    <source>
        <dbReference type="Proteomes" id="UP000298390"/>
    </source>
</evidence>
<accession>A0A4Y9Z4Z2</accession>
<gene>
    <name evidence="15" type="ORF">EVJ58_g327</name>
</gene>
<dbReference type="Gene3D" id="3.30.428.10">
    <property type="entry name" value="HIT-like"/>
    <property type="match status" value="1"/>
</dbReference>
<feature type="transmembrane region" description="Helical" evidence="13">
    <location>
        <begin position="618"/>
        <end position="646"/>
    </location>
</feature>
<dbReference type="GO" id="GO:0003824">
    <property type="term" value="F:catalytic activity"/>
    <property type="evidence" value="ECO:0007669"/>
    <property type="project" value="InterPro"/>
</dbReference>
<feature type="compositionally biased region" description="Polar residues" evidence="12">
    <location>
        <begin position="545"/>
        <end position="557"/>
    </location>
</feature>
<evidence type="ECO:0000256" key="7">
    <source>
        <dbReference type="ARBA" id="ARBA00023065"/>
    </source>
</evidence>
<feature type="transmembrane region" description="Helical" evidence="13">
    <location>
        <begin position="1235"/>
        <end position="1252"/>
    </location>
</feature>
<dbReference type="SUPFAM" id="SSF54197">
    <property type="entry name" value="HIT-like"/>
    <property type="match status" value="1"/>
</dbReference>
<dbReference type="Pfam" id="PF01699">
    <property type="entry name" value="Na_Ca_ex"/>
    <property type="match status" value="2"/>
</dbReference>
<dbReference type="PANTHER" id="PTHR31503">
    <property type="entry name" value="VACUOLAR CALCIUM ION TRANSPORTER"/>
    <property type="match status" value="1"/>
</dbReference>
<evidence type="ECO:0000256" key="5">
    <source>
        <dbReference type="ARBA" id="ARBA00022692"/>
    </source>
</evidence>
<feature type="region of interest" description="Disordered" evidence="12">
    <location>
        <begin position="1096"/>
        <end position="1117"/>
    </location>
</feature>
<evidence type="ECO:0000259" key="14">
    <source>
        <dbReference type="PROSITE" id="PS51084"/>
    </source>
</evidence>
<feature type="transmembrane region" description="Helical" evidence="13">
    <location>
        <begin position="730"/>
        <end position="751"/>
    </location>
</feature>
<keyword evidence="6 13" id="KW-1133">Transmembrane helix</keyword>
<evidence type="ECO:0000256" key="11">
    <source>
        <dbReference type="PROSITE-ProRule" id="PRU00464"/>
    </source>
</evidence>
<dbReference type="GO" id="GO:0005774">
    <property type="term" value="C:vacuolar membrane"/>
    <property type="evidence" value="ECO:0007669"/>
    <property type="project" value="UniProtKB-ARBA"/>
</dbReference>
<evidence type="ECO:0000256" key="13">
    <source>
        <dbReference type="SAM" id="Phobius"/>
    </source>
</evidence>
<feature type="compositionally biased region" description="Low complexity" evidence="12">
    <location>
        <begin position="1096"/>
        <end position="1108"/>
    </location>
</feature>
<dbReference type="InterPro" id="IPR036265">
    <property type="entry name" value="HIT-like_sf"/>
</dbReference>
<evidence type="ECO:0000256" key="9">
    <source>
        <dbReference type="PIRSR" id="PIRSR601310-1"/>
    </source>
</evidence>
<sequence>MTSFIIKAHADRPVPEAWQADPDCPFCRIIRGEASAFRLYENDHVVAFLDILPLRPGHALVVPKTHCPRVSELPPEFAAATGMAVSTVARAMTEALENTRLNVVCNQEYAQAVPHVHYHIIPAPKLGPSFTTSETTKVDHVVEPLTQKEMHKLEFENRGLLDDEEAKAMAERIRARGLVTEASLDDGAGGRRYIKYLYDYDSEAALTVPHFRHSTLLRRTGQAHPQLCMMSSAPDQDGEGIHSSPVTPGATPTTSAFAHRLPLHRSVSRSSQWSATDTPRHHHQGTSYFPEAPRPVSPTPKRTKPAMRNASVTSRRRPVRSTSLTSSHATARAMGEDPGMLSEEDEDEDTGSAGIAEAGGVEADDDADDDDDREVDPITLRDRQSLINVEHPFGLPIWKPALYKKSRSVTRYADQALHSVPSAQAERHLLPGNILWTLCFGWWLAVACFVASSLLYFVPRGGKQYATLMFGLGWYIAWPFGKYVEGDLSSLLPGEEGFPPQTIVEHPDEEEDEQLESASDVESTPTEHSSEASHDTITPGDVAPTSANSTAQHPQVASWNDIQSTQPNSATALLVHRNAPRLKPSKSYGATNSTLKSPPIAYSIGVSEDKHGDRLGKALFRAIFICVIAPLMLLVSVICWGSIFAIPMARLNWQLVKYLVEQPMHIRFCAAPVVAVAEQPDGDGNAASAEAAVSFKPARLAAGQIAPSGSPTSTVLLCTYKAFGWKYYKYTVGGVNIIFVNLMPIVFFVIFDGFVLLKIADRRENAGEHVPAVLAFLTSRALIFLLSMASVIPLSYFIGMAVASISAQSSIGMGAVINATFGSIIEILLYCIALTQGKGHLVEGSIIGSILAGVLLMPGSSMCAAAVRTKEQKFNAKSAGVTSMLLIMAIIGTLAPTLFYQTYGNFQLVCEGCPPEGSKGPWSCQHCYYKYPDPVDDPFYQSTVKTLMYFCAGILLLSYLIGLCLRTCKAANIACPSTTDSSQGPSAVRLIREVRPRQHPCSMSLLTATLAPRPPPARTPPPPASGRRVSYAPGQVPPSQSLAPLMESVDSAMKDTGLHPSALPENMTTDDFTRAVAVATVSALRHQHEYARSPARARMSAAEAEAAAGHGGHDAPSWSRTTSASVLLACTALYAIIAELLVDVVDVVLEGSGIDEKFLGVTLFALVPNTTEFMNAISFALNRNISLSMEIGSAYALQVCLLQIPAMVAFSAWYAPEKMGAVSDTFSLIFPRWDVIVIILSVFLLTYTYIEAKSNYHRGSILILSYLVLVCGFFFAPHDAEDDVEPFSSVPLSFFASFFHSR</sequence>
<evidence type="ECO:0000256" key="4">
    <source>
        <dbReference type="ARBA" id="ARBA00022553"/>
    </source>
</evidence>
<keyword evidence="4" id="KW-0597">Phosphoprotein</keyword>
<dbReference type="GO" id="GO:0012505">
    <property type="term" value="C:endomembrane system"/>
    <property type="evidence" value="ECO:0007669"/>
    <property type="project" value="UniProtKB-SubCell"/>
</dbReference>
<feature type="compositionally biased region" description="Polar residues" evidence="12">
    <location>
        <begin position="244"/>
        <end position="253"/>
    </location>
</feature>
<feature type="compositionally biased region" description="Pro residues" evidence="12">
    <location>
        <begin position="1012"/>
        <end position="1024"/>
    </location>
</feature>
<feature type="active site" description="Tele-AMP-histidine intermediate" evidence="9">
    <location>
        <position position="117"/>
    </location>
</feature>
<evidence type="ECO:0000256" key="2">
    <source>
        <dbReference type="ARBA" id="ARBA00008170"/>
    </source>
</evidence>
<dbReference type="InterPro" id="IPR001310">
    <property type="entry name" value="Histidine_triad_HIT"/>
</dbReference>
<dbReference type="InterPro" id="IPR004713">
    <property type="entry name" value="CaH_exchang"/>
</dbReference>
<feature type="compositionally biased region" description="Acidic residues" evidence="12">
    <location>
        <begin position="362"/>
        <end position="374"/>
    </location>
</feature>
<feature type="region of interest" description="Disordered" evidence="12">
    <location>
        <begin position="234"/>
        <end position="253"/>
    </location>
</feature>
<keyword evidence="7" id="KW-0406">Ion transport</keyword>
<dbReference type="PANTHER" id="PTHR31503:SF10">
    <property type="entry name" value="VNX1 PROTEIN"/>
    <property type="match status" value="1"/>
</dbReference>
<evidence type="ECO:0000256" key="8">
    <source>
        <dbReference type="ARBA" id="ARBA00023136"/>
    </source>
</evidence>
<proteinExistence type="inferred from homology"/>
<dbReference type="Gene3D" id="1.20.1420.30">
    <property type="entry name" value="NCX, central ion-binding region"/>
    <property type="match status" value="2"/>
</dbReference>
<name>A0A4Y9Z4Z2_9APHY</name>
<keyword evidence="8 13" id="KW-0472">Membrane</keyword>
<keyword evidence="5 13" id="KW-0812">Transmembrane</keyword>